<reference evidence="13 14" key="1">
    <citation type="submission" date="2016-10" db="EMBL/GenBank/DDBJ databases">
        <authorList>
            <person name="de Groot N.N."/>
        </authorList>
    </citation>
    <scope>NUCLEOTIDE SEQUENCE [LARGE SCALE GENOMIC DNA]</scope>
    <source>
        <strain evidence="13 14">DSM 12272</strain>
    </source>
</reference>
<comment type="cofactor">
    <cofactor evidence="9">
        <name>Zn(2+)</name>
        <dbReference type="ChEBI" id="CHEBI:29105"/>
    </cofactor>
    <text evidence="9">Binds 1 zinc ion per subunit.</text>
</comment>
<dbReference type="STRING" id="94869.SAMN04488529_101243"/>
<organism evidence="13 14">
    <name type="scientific">Clostridium gasigenes</name>
    <dbReference type="NCBI Taxonomy" id="94869"/>
    <lineage>
        <taxon>Bacteria</taxon>
        <taxon>Bacillati</taxon>
        <taxon>Bacillota</taxon>
        <taxon>Clostridia</taxon>
        <taxon>Eubacteriales</taxon>
        <taxon>Clostridiaceae</taxon>
        <taxon>Clostridium</taxon>
    </lineage>
</organism>
<evidence type="ECO:0000256" key="6">
    <source>
        <dbReference type="ARBA" id="ARBA00039147"/>
    </source>
</evidence>
<sequence>MRKAFICPTKYVQGEDELLNLGYFVKTFGKSGLLIAHKDDVARIKEKLDITSEKFGITFVESGFKGECSRQEVERLQQIAKENKCDCIIGLGGGKAIDTAKCVAEGDALIIVPTIAATDAPTSHSAVLYTPEGAFDDYAYFKQSPSVVLVDTTVIAKAPTRFLVSGMGDALSTYFEARATSNSYSNVNAGLPCGVREGVCGSAIGTNTALALAKLCYETLMMDGVKAKAASDCNLVTPALENIIEANILLSGLGFESGGLAGAHAIHDGLTILEGTHKYFHGEKVAFGTIAQLVLENSKTEEINEVLDFCLEVGLPVCLEDIGVDSITDAELMEVAEKACIKEESIHSMPFPITAQAVAAAIITADKIGKNHKIKRAITN</sequence>
<dbReference type="Gene3D" id="1.20.1090.10">
    <property type="entry name" value="Dehydroquinate synthase-like - alpha domain"/>
    <property type="match status" value="1"/>
</dbReference>
<feature type="binding site" evidence="11">
    <location>
        <position position="129"/>
    </location>
    <ligand>
        <name>NAD(+)</name>
        <dbReference type="ChEBI" id="CHEBI:57540"/>
    </ligand>
</feature>
<comment type="similarity">
    <text evidence="1">Belongs to the iron-containing alcohol dehydrogenase family.</text>
</comment>
<evidence type="ECO:0000256" key="5">
    <source>
        <dbReference type="ARBA" id="ARBA00037918"/>
    </source>
</evidence>
<gene>
    <name evidence="13" type="ORF">SAMN04488529_101243</name>
</gene>
<feature type="domain" description="Alcohol dehydrogenase iron-type/glycerol dehydrogenase GldA" evidence="12">
    <location>
        <begin position="8"/>
        <end position="152"/>
    </location>
</feature>
<dbReference type="GO" id="GO:0008888">
    <property type="term" value="F:glycerol dehydrogenase (NAD+) activity"/>
    <property type="evidence" value="ECO:0007669"/>
    <property type="project" value="UniProtKB-EC"/>
</dbReference>
<dbReference type="OrthoDB" id="5198708at2"/>
<keyword evidence="9" id="KW-0862">Zinc</keyword>
<dbReference type="InterPro" id="IPR001670">
    <property type="entry name" value="ADH_Fe/GldA"/>
</dbReference>
<keyword evidence="3" id="KW-0560">Oxidoreductase</keyword>
<evidence type="ECO:0000256" key="1">
    <source>
        <dbReference type="ARBA" id="ARBA00007358"/>
    </source>
</evidence>
<accession>A0A1H0LYV4</accession>
<dbReference type="SUPFAM" id="SSF56796">
    <property type="entry name" value="Dehydroquinate synthase-like"/>
    <property type="match status" value="1"/>
</dbReference>
<dbReference type="Gene3D" id="3.40.50.1970">
    <property type="match status" value="1"/>
</dbReference>
<dbReference type="NCBIfam" id="NF006941">
    <property type="entry name" value="PRK09423.1"/>
    <property type="match status" value="1"/>
</dbReference>
<feature type="binding site" evidence="9">
    <location>
        <position position="281"/>
    </location>
    <ligand>
        <name>glycerol</name>
        <dbReference type="ChEBI" id="CHEBI:17754"/>
    </ligand>
</feature>
<dbReference type="InterPro" id="IPR018211">
    <property type="entry name" value="ADH_Fe_CS"/>
</dbReference>
<name>A0A1H0LYV4_9CLOT</name>
<evidence type="ECO:0000256" key="4">
    <source>
        <dbReference type="ARBA" id="ARBA00023027"/>
    </source>
</evidence>
<dbReference type="RefSeq" id="WP_089965007.1">
    <property type="nucleotide sequence ID" value="NZ_FNJM01000001.1"/>
</dbReference>
<protein>
    <recommendedName>
        <fullName evidence="7">Glycerol dehydrogenase</fullName>
        <ecNumber evidence="6">1.1.1.6</ecNumber>
    </recommendedName>
</protein>
<evidence type="ECO:0000313" key="14">
    <source>
        <dbReference type="Proteomes" id="UP000198597"/>
    </source>
</evidence>
<proteinExistence type="inferred from homology"/>
<evidence type="ECO:0000256" key="10">
    <source>
        <dbReference type="PIRSR" id="PIRSR000112-2"/>
    </source>
</evidence>
<keyword evidence="2 9" id="KW-0479">Metal-binding</keyword>
<evidence type="ECO:0000256" key="9">
    <source>
        <dbReference type="PIRSR" id="PIRSR000112-1"/>
    </source>
</evidence>
<evidence type="ECO:0000313" key="13">
    <source>
        <dbReference type="EMBL" id="SDO73100.1"/>
    </source>
</evidence>
<evidence type="ECO:0000256" key="2">
    <source>
        <dbReference type="ARBA" id="ARBA00022723"/>
    </source>
</evidence>
<dbReference type="EC" id="1.1.1.6" evidence="6"/>
<evidence type="ECO:0000256" key="11">
    <source>
        <dbReference type="PIRSR" id="PIRSR000112-3"/>
    </source>
</evidence>
<feature type="binding site" evidence="11">
    <location>
        <begin position="94"/>
        <end position="98"/>
    </location>
    <ligand>
        <name>NAD(+)</name>
        <dbReference type="ChEBI" id="CHEBI:57540"/>
    </ligand>
</feature>
<feature type="binding site" evidence="10">
    <location>
        <position position="119"/>
    </location>
    <ligand>
        <name>glycerol</name>
        <dbReference type="ChEBI" id="CHEBI:17754"/>
    </ligand>
</feature>
<dbReference type="GO" id="GO:0005829">
    <property type="term" value="C:cytosol"/>
    <property type="evidence" value="ECO:0007669"/>
    <property type="project" value="TreeGrafter"/>
</dbReference>
<dbReference type="PANTHER" id="PTHR43616:SF5">
    <property type="entry name" value="GLYCEROL DEHYDROGENASE 1"/>
    <property type="match status" value="1"/>
</dbReference>
<dbReference type="CDD" id="cd08170">
    <property type="entry name" value="GlyDH"/>
    <property type="match status" value="1"/>
</dbReference>
<dbReference type="PROSITE" id="PS00913">
    <property type="entry name" value="ADH_IRON_1"/>
    <property type="match status" value="1"/>
</dbReference>
<evidence type="ECO:0000256" key="7">
    <source>
        <dbReference type="ARBA" id="ARBA00040132"/>
    </source>
</evidence>
<keyword evidence="4 11" id="KW-0520">NAD</keyword>
<evidence type="ECO:0000259" key="12">
    <source>
        <dbReference type="Pfam" id="PF00465"/>
    </source>
</evidence>
<feature type="binding site" evidence="9">
    <location>
        <position position="169"/>
    </location>
    <ligand>
        <name>glycerol</name>
        <dbReference type="ChEBI" id="CHEBI:17754"/>
    </ligand>
</feature>
<dbReference type="EMBL" id="FNJM01000001">
    <property type="protein sequence ID" value="SDO73100.1"/>
    <property type="molecule type" value="Genomic_DNA"/>
</dbReference>
<feature type="binding site" evidence="11">
    <location>
        <position position="123"/>
    </location>
    <ligand>
        <name>NAD(+)</name>
        <dbReference type="ChEBI" id="CHEBI:57540"/>
    </ligand>
</feature>
<dbReference type="GO" id="GO:0046872">
    <property type="term" value="F:metal ion binding"/>
    <property type="evidence" value="ECO:0007669"/>
    <property type="project" value="UniProtKB-KW"/>
</dbReference>
<dbReference type="Pfam" id="PF00465">
    <property type="entry name" value="Fe-ADH"/>
    <property type="match status" value="1"/>
</dbReference>
<dbReference type="AlphaFoldDB" id="A0A1H0LYV4"/>
<comment type="catalytic activity">
    <reaction evidence="8">
        <text>glycerol + NAD(+) = dihydroxyacetone + NADH + H(+)</text>
        <dbReference type="Rhea" id="RHEA:13769"/>
        <dbReference type="ChEBI" id="CHEBI:15378"/>
        <dbReference type="ChEBI" id="CHEBI:16016"/>
        <dbReference type="ChEBI" id="CHEBI:17754"/>
        <dbReference type="ChEBI" id="CHEBI:57540"/>
        <dbReference type="ChEBI" id="CHEBI:57945"/>
        <dbReference type="EC" id="1.1.1.6"/>
    </reaction>
</comment>
<comment type="pathway">
    <text evidence="5">Polyol metabolism; glycerol fermentation; glycerone phosphate from glycerol (oxidative route): step 1/2.</text>
</comment>
<feature type="binding site" evidence="9">
    <location>
        <position position="264"/>
    </location>
    <ligand>
        <name>glycerol</name>
        <dbReference type="ChEBI" id="CHEBI:17754"/>
    </ligand>
</feature>
<keyword evidence="14" id="KW-1185">Reference proteome</keyword>
<dbReference type="InterPro" id="IPR016205">
    <property type="entry name" value="Glycerol_DH"/>
</dbReference>
<evidence type="ECO:0000256" key="8">
    <source>
        <dbReference type="ARBA" id="ARBA00049006"/>
    </source>
</evidence>
<evidence type="ECO:0000256" key="3">
    <source>
        <dbReference type="ARBA" id="ARBA00023002"/>
    </source>
</evidence>
<dbReference type="PANTHER" id="PTHR43616">
    <property type="entry name" value="GLYCEROL DEHYDROGENASE"/>
    <property type="match status" value="1"/>
</dbReference>
<dbReference type="Proteomes" id="UP000198597">
    <property type="component" value="Unassembled WGS sequence"/>
</dbReference>
<dbReference type="PIRSF" id="PIRSF000112">
    <property type="entry name" value="Glycerol_dehydrogenase"/>
    <property type="match status" value="1"/>
</dbReference>